<dbReference type="PANTHER" id="PTHR11439">
    <property type="entry name" value="GAG-POL-RELATED RETROTRANSPOSON"/>
    <property type="match status" value="1"/>
</dbReference>
<organism evidence="1 2">
    <name type="scientific">Capsicum annuum</name>
    <name type="common">Capsicum pepper</name>
    <dbReference type="NCBI Taxonomy" id="4072"/>
    <lineage>
        <taxon>Eukaryota</taxon>
        <taxon>Viridiplantae</taxon>
        <taxon>Streptophyta</taxon>
        <taxon>Embryophyta</taxon>
        <taxon>Tracheophyta</taxon>
        <taxon>Spermatophyta</taxon>
        <taxon>Magnoliopsida</taxon>
        <taxon>eudicotyledons</taxon>
        <taxon>Gunneridae</taxon>
        <taxon>Pentapetalae</taxon>
        <taxon>asterids</taxon>
        <taxon>lamiids</taxon>
        <taxon>Solanales</taxon>
        <taxon>Solanaceae</taxon>
        <taxon>Solanoideae</taxon>
        <taxon>Capsiceae</taxon>
        <taxon>Capsicum</taxon>
    </lineage>
</organism>
<protein>
    <recommendedName>
        <fullName evidence="3">Mitochondrial protein</fullName>
    </recommendedName>
</protein>
<proteinExistence type="predicted"/>
<dbReference type="OMA" id="TLEYDIW"/>
<comment type="caution">
    <text evidence="1">The sequence shown here is derived from an EMBL/GenBank/DDBJ whole genome shotgun (WGS) entry which is preliminary data.</text>
</comment>
<dbReference type="CDD" id="cd09272">
    <property type="entry name" value="RNase_HI_RT_Ty1"/>
    <property type="match status" value="1"/>
</dbReference>
<dbReference type="Gramene" id="PHT92451">
    <property type="protein sequence ID" value="PHT92451"/>
    <property type="gene ID" value="T459_00333"/>
</dbReference>
<evidence type="ECO:0000313" key="2">
    <source>
        <dbReference type="Proteomes" id="UP000222542"/>
    </source>
</evidence>
<name>A0A2G3ADZ4_CAPAN</name>
<gene>
    <name evidence="1" type="ORF">T459_00333</name>
</gene>
<sequence>MSSPSKQHFGATKRILHYIAGTLEYDIWYSHVSNFRLIGYTDSDWGGSVNDRKNTSGNSFSLGSGAITWSSKKQATTILLILEAEYIASTSSACQYI</sequence>
<dbReference type="Proteomes" id="UP000222542">
    <property type="component" value="Unassembled WGS sequence"/>
</dbReference>
<dbReference type="PANTHER" id="PTHR11439:SF463">
    <property type="entry name" value="REVERSE TRANSCRIPTASE TY1_COPIA-TYPE DOMAIN-CONTAINING PROTEIN"/>
    <property type="match status" value="1"/>
</dbReference>
<accession>A0A2G3ADZ4</accession>
<reference evidence="1 2" key="1">
    <citation type="journal article" date="2014" name="Nat. Genet.">
        <title>Genome sequence of the hot pepper provides insights into the evolution of pungency in Capsicum species.</title>
        <authorList>
            <person name="Kim S."/>
            <person name="Park M."/>
            <person name="Yeom S.I."/>
            <person name="Kim Y.M."/>
            <person name="Lee J.M."/>
            <person name="Lee H.A."/>
            <person name="Seo E."/>
            <person name="Choi J."/>
            <person name="Cheong K."/>
            <person name="Kim K.T."/>
            <person name="Jung K."/>
            <person name="Lee G.W."/>
            <person name="Oh S.K."/>
            <person name="Bae C."/>
            <person name="Kim S.B."/>
            <person name="Lee H.Y."/>
            <person name="Kim S.Y."/>
            <person name="Kim M.S."/>
            <person name="Kang B.C."/>
            <person name="Jo Y.D."/>
            <person name="Yang H.B."/>
            <person name="Jeong H.J."/>
            <person name="Kang W.H."/>
            <person name="Kwon J.K."/>
            <person name="Shin C."/>
            <person name="Lim J.Y."/>
            <person name="Park J.H."/>
            <person name="Huh J.H."/>
            <person name="Kim J.S."/>
            <person name="Kim B.D."/>
            <person name="Cohen O."/>
            <person name="Paran I."/>
            <person name="Suh M.C."/>
            <person name="Lee S.B."/>
            <person name="Kim Y.K."/>
            <person name="Shin Y."/>
            <person name="Noh S.J."/>
            <person name="Park J."/>
            <person name="Seo Y.S."/>
            <person name="Kwon S.Y."/>
            <person name="Kim H.A."/>
            <person name="Park J.M."/>
            <person name="Kim H.J."/>
            <person name="Choi S.B."/>
            <person name="Bosland P.W."/>
            <person name="Reeves G."/>
            <person name="Jo S.H."/>
            <person name="Lee B.W."/>
            <person name="Cho H.T."/>
            <person name="Choi H.S."/>
            <person name="Lee M.S."/>
            <person name="Yu Y."/>
            <person name="Do Choi Y."/>
            <person name="Park B.S."/>
            <person name="van Deynze A."/>
            <person name="Ashrafi H."/>
            <person name="Hill T."/>
            <person name="Kim W.T."/>
            <person name="Pai H.S."/>
            <person name="Ahn H.K."/>
            <person name="Yeam I."/>
            <person name="Giovannoni J.J."/>
            <person name="Rose J.K."/>
            <person name="Sorensen I."/>
            <person name="Lee S.J."/>
            <person name="Kim R.W."/>
            <person name="Choi I.Y."/>
            <person name="Choi B.S."/>
            <person name="Lim J.S."/>
            <person name="Lee Y.H."/>
            <person name="Choi D."/>
        </authorList>
    </citation>
    <scope>NUCLEOTIDE SEQUENCE [LARGE SCALE GENOMIC DNA]</scope>
    <source>
        <strain evidence="2">cv. CM334</strain>
    </source>
</reference>
<evidence type="ECO:0008006" key="3">
    <source>
        <dbReference type="Google" id="ProtNLM"/>
    </source>
</evidence>
<dbReference type="EMBL" id="AYRZ02000001">
    <property type="protein sequence ID" value="PHT92451.1"/>
    <property type="molecule type" value="Genomic_DNA"/>
</dbReference>
<keyword evidence="2" id="KW-1185">Reference proteome</keyword>
<reference evidence="1 2" key="2">
    <citation type="journal article" date="2017" name="Genome Biol.">
        <title>New reference genome sequences of hot pepper reveal the massive evolution of plant disease-resistance genes by retroduplication.</title>
        <authorList>
            <person name="Kim S."/>
            <person name="Park J."/>
            <person name="Yeom S.I."/>
            <person name="Kim Y.M."/>
            <person name="Seo E."/>
            <person name="Kim K.T."/>
            <person name="Kim M.S."/>
            <person name="Lee J.M."/>
            <person name="Cheong K."/>
            <person name="Shin H.S."/>
            <person name="Kim S.B."/>
            <person name="Han K."/>
            <person name="Lee J."/>
            <person name="Park M."/>
            <person name="Lee H.A."/>
            <person name="Lee H.Y."/>
            <person name="Lee Y."/>
            <person name="Oh S."/>
            <person name="Lee J.H."/>
            <person name="Choi E."/>
            <person name="Choi E."/>
            <person name="Lee S.E."/>
            <person name="Jeon J."/>
            <person name="Kim H."/>
            <person name="Choi G."/>
            <person name="Song H."/>
            <person name="Lee J."/>
            <person name="Lee S.C."/>
            <person name="Kwon J.K."/>
            <person name="Lee H.Y."/>
            <person name="Koo N."/>
            <person name="Hong Y."/>
            <person name="Kim R.W."/>
            <person name="Kang W.H."/>
            <person name="Huh J.H."/>
            <person name="Kang B.C."/>
            <person name="Yang T.J."/>
            <person name="Lee Y.H."/>
            <person name="Bennetzen J.L."/>
            <person name="Choi D."/>
        </authorList>
    </citation>
    <scope>NUCLEOTIDE SEQUENCE [LARGE SCALE GENOMIC DNA]</scope>
    <source>
        <strain evidence="2">cv. CM334</strain>
    </source>
</reference>
<evidence type="ECO:0000313" key="1">
    <source>
        <dbReference type="EMBL" id="PHT92451.1"/>
    </source>
</evidence>
<dbReference type="AlphaFoldDB" id="A0A2G3ADZ4"/>
<dbReference type="STRING" id="4072.A0A2G3ADZ4"/>